<evidence type="ECO:0000256" key="13">
    <source>
        <dbReference type="ARBA" id="ARBA00023274"/>
    </source>
</evidence>
<evidence type="ECO:0000256" key="15">
    <source>
        <dbReference type="ARBA" id="ARBA00035327"/>
    </source>
</evidence>
<dbReference type="PANTHER" id="PTHR46062">
    <property type="entry name" value="STEROL REGULATORY ELEMENT-BINDING PROTEIN"/>
    <property type="match status" value="1"/>
</dbReference>
<dbReference type="InterPro" id="IPR011598">
    <property type="entry name" value="bHLH_dom"/>
</dbReference>
<proteinExistence type="inferred from homology"/>
<dbReference type="GO" id="GO:0046983">
    <property type="term" value="F:protein dimerization activity"/>
    <property type="evidence" value="ECO:0007669"/>
    <property type="project" value="InterPro"/>
</dbReference>
<dbReference type="GO" id="GO:0003735">
    <property type="term" value="F:structural constituent of ribosome"/>
    <property type="evidence" value="ECO:0007669"/>
    <property type="project" value="InterPro"/>
</dbReference>
<dbReference type="Gene3D" id="4.10.280.10">
    <property type="entry name" value="Helix-loop-helix DNA-binding domain"/>
    <property type="match status" value="1"/>
</dbReference>
<dbReference type="InterPro" id="IPR036638">
    <property type="entry name" value="HLH_DNA-bd_sf"/>
</dbReference>
<evidence type="ECO:0000313" key="19">
    <source>
        <dbReference type="Proteomes" id="UP000826195"/>
    </source>
</evidence>
<dbReference type="SMART" id="SM00353">
    <property type="entry name" value="HLH"/>
    <property type="match status" value="1"/>
</dbReference>
<evidence type="ECO:0000256" key="5">
    <source>
        <dbReference type="ARBA" id="ARBA00022824"/>
    </source>
</evidence>
<dbReference type="Pfam" id="PF01157">
    <property type="entry name" value="Ribosomal_L21e"/>
    <property type="match status" value="1"/>
</dbReference>
<dbReference type="GO" id="GO:0000981">
    <property type="term" value="F:DNA-binding transcription factor activity, RNA polymerase II-specific"/>
    <property type="evidence" value="ECO:0007669"/>
    <property type="project" value="TreeGrafter"/>
</dbReference>
<keyword evidence="4" id="KW-0812">Transmembrane</keyword>
<dbReference type="GO" id="GO:0000978">
    <property type="term" value="F:RNA polymerase II cis-regulatory region sequence-specific DNA binding"/>
    <property type="evidence" value="ECO:0007669"/>
    <property type="project" value="TreeGrafter"/>
</dbReference>
<keyword evidence="5" id="KW-0256">Endoplasmic reticulum</keyword>
<dbReference type="PANTHER" id="PTHR46062:SF1">
    <property type="entry name" value="LP12374P"/>
    <property type="match status" value="1"/>
</dbReference>
<feature type="region of interest" description="Disordered" evidence="16">
    <location>
        <begin position="106"/>
        <end position="154"/>
    </location>
</feature>
<dbReference type="FunFam" id="4.10.280.10:FF:000098">
    <property type="entry name" value="Sterol regulatory element-binding protein"/>
    <property type="match status" value="1"/>
</dbReference>
<dbReference type="Gene3D" id="6.10.250.3260">
    <property type="match status" value="1"/>
</dbReference>
<evidence type="ECO:0000256" key="14">
    <source>
        <dbReference type="ARBA" id="ARBA00035219"/>
    </source>
</evidence>
<evidence type="ECO:0000256" key="7">
    <source>
        <dbReference type="ARBA" id="ARBA00022989"/>
    </source>
</evidence>
<evidence type="ECO:0000256" key="12">
    <source>
        <dbReference type="ARBA" id="ARBA00023242"/>
    </source>
</evidence>
<gene>
    <name evidence="18" type="ORF">KQX54_014388</name>
</gene>
<dbReference type="InterPro" id="IPR001147">
    <property type="entry name" value="Ribosomal_eL21"/>
</dbReference>
<evidence type="ECO:0000256" key="11">
    <source>
        <dbReference type="ARBA" id="ARBA00023163"/>
    </source>
</evidence>
<evidence type="ECO:0000256" key="8">
    <source>
        <dbReference type="ARBA" id="ARBA00023015"/>
    </source>
</evidence>
<dbReference type="GO" id="GO:0006412">
    <property type="term" value="P:translation"/>
    <property type="evidence" value="ECO:0007669"/>
    <property type="project" value="InterPro"/>
</dbReference>
<dbReference type="Gene3D" id="2.30.30.70">
    <property type="entry name" value="Ribosomal protein L21"/>
    <property type="match status" value="1"/>
</dbReference>
<organism evidence="18 19">
    <name type="scientific">Cotesia glomerata</name>
    <name type="common">Lepidopteran parasitic wasp</name>
    <name type="synonym">Apanteles glomeratus</name>
    <dbReference type="NCBI Taxonomy" id="32391"/>
    <lineage>
        <taxon>Eukaryota</taxon>
        <taxon>Metazoa</taxon>
        <taxon>Ecdysozoa</taxon>
        <taxon>Arthropoda</taxon>
        <taxon>Hexapoda</taxon>
        <taxon>Insecta</taxon>
        <taxon>Pterygota</taxon>
        <taxon>Neoptera</taxon>
        <taxon>Endopterygota</taxon>
        <taxon>Hymenoptera</taxon>
        <taxon>Apocrita</taxon>
        <taxon>Ichneumonoidea</taxon>
        <taxon>Braconidae</taxon>
        <taxon>Microgastrinae</taxon>
        <taxon>Cotesia</taxon>
    </lineage>
</organism>
<dbReference type="InterPro" id="IPR018259">
    <property type="entry name" value="Ribosomal_eL21_CS"/>
</dbReference>
<keyword evidence="6" id="KW-0689">Ribosomal protein</keyword>
<dbReference type="PROSITE" id="PS01171">
    <property type="entry name" value="RIBOSOMAL_L21E"/>
    <property type="match status" value="1"/>
</dbReference>
<evidence type="ECO:0000259" key="17">
    <source>
        <dbReference type="PROSITE" id="PS50888"/>
    </source>
</evidence>
<dbReference type="GO" id="GO:0005789">
    <property type="term" value="C:endoplasmic reticulum membrane"/>
    <property type="evidence" value="ECO:0007669"/>
    <property type="project" value="UniProtKB-SubCell"/>
</dbReference>
<feature type="domain" description="BHLH" evidence="17">
    <location>
        <begin position="265"/>
        <end position="315"/>
    </location>
</feature>
<evidence type="ECO:0000313" key="18">
    <source>
        <dbReference type="EMBL" id="KAH0558099.1"/>
    </source>
</evidence>
<keyword evidence="8" id="KW-0805">Transcription regulation</keyword>
<comment type="caution">
    <text evidence="18">The sequence shown here is derived from an EMBL/GenBank/DDBJ whole genome shotgun (WGS) entry which is preliminary data.</text>
</comment>
<dbReference type="CDD" id="cd11394">
    <property type="entry name" value="bHLHzip_SREBP"/>
    <property type="match status" value="1"/>
</dbReference>
<dbReference type="SUPFAM" id="SSF47459">
    <property type="entry name" value="HLH, helix-loop-helix DNA-binding domain"/>
    <property type="match status" value="1"/>
</dbReference>
<comment type="subcellular location">
    <subcellularLocation>
        <location evidence="2">Endoplasmic reticulum membrane</location>
        <topology evidence="2">Multi-pass membrane protein</topology>
    </subcellularLocation>
    <subcellularLocation>
        <location evidence="1">Nucleus</location>
    </subcellularLocation>
</comment>
<evidence type="ECO:0000256" key="9">
    <source>
        <dbReference type="ARBA" id="ARBA00023125"/>
    </source>
</evidence>
<comment type="similarity">
    <text evidence="3">Belongs to the eukaryotic ribosomal protein eL21 family.</text>
</comment>
<name>A0AAV7IU08_COTGL</name>
<keyword evidence="11" id="KW-0804">Transcription</keyword>
<evidence type="ECO:0000256" key="10">
    <source>
        <dbReference type="ARBA" id="ARBA00023136"/>
    </source>
</evidence>
<dbReference type="FunFam" id="6.10.250.3260:FF:000001">
    <property type="entry name" value="60S ribosomal protein L21"/>
    <property type="match status" value="1"/>
</dbReference>
<reference evidence="18 19" key="1">
    <citation type="journal article" date="2021" name="J. Hered.">
        <title>A chromosome-level genome assembly of the parasitoid wasp, Cotesia glomerata (Hymenoptera: Braconidae).</title>
        <authorList>
            <person name="Pinto B.J."/>
            <person name="Weis J.J."/>
            <person name="Gamble T."/>
            <person name="Ode P.J."/>
            <person name="Paul R."/>
            <person name="Zaspel J.M."/>
        </authorList>
    </citation>
    <scope>NUCLEOTIDE SEQUENCE [LARGE SCALE GENOMIC DNA]</scope>
    <source>
        <strain evidence="18">CgM1</strain>
    </source>
</reference>
<dbReference type="EMBL" id="JAHXZJ010000747">
    <property type="protein sequence ID" value="KAH0558099.1"/>
    <property type="molecule type" value="Genomic_DNA"/>
</dbReference>
<dbReference type="SUPFAM" id="SSF50104">
    <property type="entry name" value="Translation proteins SH3-like domain"/>
    <property type="match status" value="1"/>
</dbReference>
<evidence type="ECO:0000256" key="16">
    <source>
        <dbReference type="SAM" id="MobiDB-lite"/>
    </source>
</evidence>
<dbReference type="GO" id="GO:0005634">
    <property type="term" value="C:nucleus"/>
    <property type="evidence" value="ECO:0007669"/>
    <property type="project" value="UniProtKB-SubCell"/>
</dbReference>
<evidence type="ECO:0000256" key="3">
    <source>
        <dbReference type="ARBA" id="ARBA00008427"/>
    </source>
</evidence>
<keyword evidence="7" id="KW-1133">Transmembrane helix</keyword>
<keyword evidence="10" id="KW-0472">Membrane</keyword>
<feature type="compositionally biased region" description="Pro residues" evidence="16">
    <location>
        <begin position="114"/>
        <end position="124"/>
    </location>
</feature>
<keyword evidence="9" id="KW-0238">DNA-binding</keyword>
<dbReference type="PROSITE" id="PS50888">
    <property type="entry name" value="BHLH"/>
    <property type="match status" value="1"/>
</dbReference>
<feature type="compositionally biased region" description="Low complexity" evidence="16">
    <location>
        <begin position="349"/>
        <end position="359"/>
    </location>
</feature>
<accession>A0AAV7IU08</accession>
<dbReference type="Proteomes" id="UP000826195">
    <property type="component" value="Unassembled WGS sequence"/>
</dbReference>
<keyword evidence="19" id="KW-1185">Reference proteome</keyword>
<evidence type="ECO:0000256" key="1">
    <source>
        <dbReference type="ARBA" id="ARBA00004123"/>
    </source>
</evidence>
<dbReference type="GO" id="GO:1990904">
    <property type="term" value="C:ribonucleoprotein complex"/>
    <property type="evidence" value="ECO:0007669"/>
    <property type="project" value="UniProtKB-KW"/>
</dbReference>
<dbReference type="Pfam" id="PF00010">
    <property type="entry name" value="HLH"/>
    <property type="match status" value="1"/>
</dbReference>
<dbReference type="AlphaFoldDB" id="A0AAV7IU08"/>
<keyword evidence="13" id="KW-0687">Ribonucleoprotein</keyword>
<keyword evidence="12" id="KW-0539">Nucleus</keyword>
<dbReference type="GO" id="GO:0005840">
    <property type="term" value="C:ribosome"/>
    <property type="evidence" value="ECO:0007669"/>
    <property type="project" value="UniProtKB-KW"/>
</dbReference>
<dbReference type="FunFam" id="2.30.30.70:FF:000001">
    <property type="entry name" value="60S ribosomal protein L21"/>
    <property type="match status" value="1"/>
</dbReference>
<dbReference type="InterPro" id="IPR036948">
    <property type="entry name" value="Ribosomal_eL21_sf"/>
</dbReference>
<evidence type="ECO:0000256" key="2">
    <source>
        <dbReference type="ARBA" id="ARBA00004477"/>
    </source>
</evidence>
<protein>
    <recommendedName>
        <fullName evidence="14">Large ribosomal subunit protein eL21</fullName>
    </recommendedName>
    <alternativeName>
        <fullName evidence="15">60S ribosomal protein L21</fullName>
    </alternativeName>
</protein>
<feature type="region of interest" description="Disordered" evidence="16">
    <location>
        <begin position="344"/>
        <end position="388"/>
    </location>
</feature>
<sequence>MGDSGGTWSSIQDTEFPNFTAGDSFNLNDVTGFDDLLKNCESELMKNEHLFGDETFLSDLSDPIAMENDQFNFLDMNIDNDFKDTNLMGKLAEPNVMVMAPNAAQVPHQVSPPQQSPQPQPQPQQKPQQHKRHASVPDGQLPNQPKKLATHPASPVPTVFASQYTLPQNVNFTLKSPVVTLAPVNTNQRQLLLPAKLIKSESVVYPRGSQAITSTPVPHQIHTFVNAANGTVLATGIPVVLDTDKVQINRMNTSPAVGVPKVREVKRSAHNAIERRYRTSINDKIIELKNITVGVDAKLNKSAILRKTIDYIRFLQNSNAKLKAENMAMKMAAQRQNLRDLLSCGELTPPRSDSSEPSLSPAPAPLSPASPLSIKEEPDNFQHKPQHSVSGLGDHTRLTLCAFLLVFIAFNPLQFAMNKVGRFNSDLTESKFDGRTILTHEEPTEPASIVWNSIILWFVNALLLVGGLYRLLLHGDPVIPTESKTFLELRRWRHQAEFNMSINDNEKAHSDLRRCLGYFNRTLPSSRMEIGLTTLWQIVRQVLYRLWIGKWILHAGKWLSQSSERQQTEISTMELAMVYQRILCLRLSEGSSNATLFLALSAVNYAEAAGECIPKVSLAEVYINAALCFKQSMFSLVHKYYLNKARAVLATCVVPSKFKWIMTNEGAKFFTSHKWQYGDCPVSEFTSQSIKTDPLSFTARAYREYLVGQCLRLLTGTAGDSHASTILALAENIVASADVEIGFPNQGSDGQDREDPIGLWWGAVFCAAANWRLGNEDSSWTLVESKFPYGKNYNENDASSNGNPLPYAVLCVLQAAKRSTRSSIRLIDQAGEYLQHSMVYYHCKQQSPHNVQLVQLWLCDCLLELRTVLWQGLGGETGQTAVNTFLAAFQRDLARLRQLSQYIPSVLPRIFLYEATARIMAGATPVKTQLLLDRSLHHRNSRSSIICGKDRSHENGNGEREHAAALCLACRHLPVLLLASPGERAGMLAEAAKTLERIGDRKKLQECYELMRQLGKMTNSKGYRRGTRDLFSRKFRTHGTIPLSTYMKVYKVGDIVDIKGNGAVQKGMPHKAYHGKTGRVFNVTPHAMGVIVNKRVRGRFIAKRINVRIEHLNHSKCREDFLKRVKENERLRKEAKEKNIHVELKRQPAQPSKAHIVSGREAPILLAPIPYEFIA</sequence>
<evidence type="ECO:0000256" key="6">
    <source>
        <dbReference type="ARBA" id="ARBA00022980"/>
    </source>
</evidence>
<evidence type="ECO:0000256" key="4">
    <source>
        <dbReference type="ARBA" id="ARBA00022692"/>
    </source>
</evidence>
<dbReference type="InterPro" id="IPR008991">
    <property type="entry name" value="Translation_prot_SH3-like_sf"/>
</dbReference>